<feature type="compositionally biased region" description="Polar residues" evidence="1">
    <location>
        <begin position="406"/>
        <end position="417"/>
    </location>
</feature>
<reference evidence="2" key="1">
    <citation type="submission" date="2016-09" db="EMBL/GenBank/DDBJ databases">
        <authorList>
            <person name="Hebert L."/>
            <person name="Moumen B."/>
        </authorList>
    </citation>
    <scope>NUCLEOTIDE SEQUENCE [LARGE SCALE GENOMIC DNA]</scope>
    <source>
        <strain evidence="2">OVI</strain>
    </source>
</reference>
<sequence length="1163" mass="131243">MSSREERRNDTADENGEEEDELFEEEMEDEDHLTADRFSPVSNIGKESMSPSDRSRSINRSAELKSGKEKGVYSSLPPRKPDITEITMQLPGMGDDFMTVHVRLTPAIDLQPPKGNWLKEVEKDGEIDEEAQEEEEQGRDEEDEENEEEEDEEGDEDEDENGTVPRKRGGTQLGKGKKEANEEEEGDNEEEEENSDVNATKERLCPPWLLPLLSDDAFYWEHTLDKMFGYELPPSPNIDACGDPKSAIRRPRASRDDGDGDAEDQTGDKLKTPEKVVITDAADDKSAASGDSSDADGDIREGELSTITVPTNQTSKQLEAQPRPARFSLQSSSSLGMNVQNQFPKRPVLRFTEASRLFYIVRSIGGKRWYLLDTLPMPEEESEEDVEEEAMEEVEEGEESEEDETNSASGSTETGDQNLDEEREKNVEDDQAKEPMEQAVGAQSDVDQVEEEEDDGGVPDASMLDMQSVICIDTLTLAALRCPAALRTCLVQKDPISLACIETWMRLDVNIALPILTTIYRTMLAIRAEAPRLPYSLPDWKFDYNIFLTSSYLAHRKPQYPRQTANLVSSTSQILAVVDSPCVGERQSYETMAGLLSVRTFPSKPILLQNLNHVVGMRLFVWLITEIPHHVLLQWASLKSSPPDSGRKDAETGSESDDGDDEEDEEGDGKKKAARYIASVVDAFWKRVPSVDGPYLILSPFLKAVVVEVRRRQRREREGFGASKYTLMECVAHALPKRIEDGKPKKDPLVASSFSLFPQNYGPPELSTPSPPNQRVYQSDLVILLLTLTTTPATRDATTVRTERLALGVRSHPRPLSYAPDGNYELLTYLLNKKTEKVRTPVEAVRSGYFRVLYLSLLRFVAPSSVMLLLSVTPLFSVMGPADRCPLPQLLHAWHIEWDFCFRGHLDHFINTFWNELYYRTLEKQFDDATVLRAKQLMLLEKVTERRNQYLFAIRQLNSRARPLSARAFVGFPVLVGEECEETLAISSTLEALPPIKPRKIIKSSEHPLNLSPYSEDWRHEEEHVRYMLASLPMAPRTYLTPETLHLLLFDVPHANRYAIHYLMRGCGVVQTQINPLKGAAVPAMEYALLTRNVEAVLMLLATGETLDDQMLGGMVNGEAWLYEAFRGRDAMRLLAVWRKKEQERKSDPDVRFGVLRTIPTSE</sequence>
<dbReference type="EMBL" id="CZPT02001178">
    <property type="protein sequence ID" value="SCU69217.1"/>
    <property type="molecule type" value="Genomic_DNA"/>
</dbReference>
<feature type="compositionally biased region" description="Acidic residues" evidence="1">
    <location>
        <begin position="181"/>
        <end position="195"/>
    </location>
</feature>
<dbReference type="GeneID" id="92374714"/>
<keyword evidence="3" id="KW-1185">Reference proteome</keyword>
<dbReference type="Proteomes" id="UP000195570">
    <property type="component" value="Unassembled WGS sequence"/>
</dbReference>
<dbReference type="PANTHER" id="PTHR47177:SF3">
    <property type="entry name" value="F18C1.6 PROTEIN"/>
    <property type="match status" value="1"/>
</dbReference>
<evidence type="ECO:0000313" key="2">
    <source>
        <dbReference type="EMBL" id="SCU69217.1"/>
    </source>
</evidence>
<gene>
    <name evidence="2" type="ORF">TEOVI_000077400</name>
</gene>
<feature type="compositionally biased region" description="Basic and acidic residues" evidence="1">
    <location>
        <begin position="62"/>
        <end position="71"/>
    </location>
</feature>
<accession>A0A1G4IAE5</accession>
<feature type="compositionally biased region" description="Basic and acidic residues" evidence="1">
    <location>
        <begin position="420"/>
        <end position="436"/>
    </location>
</feature>
<feature type="compositionally biased region" description="Polar residues" evidence="1">
    <location>
        <begin position="305"/>
        <end position="318"/>
    </location>
</feature>
<dbReference type="AlphaFoldDB" id="A0A1G4IAE5"/>
<feature type="region of interest" description="Disordered" evidence="1">
    <location>
        <begin position="230"/>
        <end position="342"/>
    </location>
</feature>
<feature type="region of interest" description="Disordered" evidence="1">
    <location>
        <begin position="1"/>
        <end position="83"/>
    </location>
</feature>
<dbReference type="VEuPathDB" id="TriTrypDB:TEOVI_000077400"/>
<name>A0A1G4IAE5_TRYEQ</name>
<feature type="compositionally biased region" description="Acidic residues" evidence="1">
    <location>
        <begin position="652"/>
        <end position="667"/>
    </location>
</feature>
<dbReference type="RefSeq" id="XP_067080225.1">
    <property type="nucleotide sequence ID" value="XM_067224124.1"/>
</dbReference>
<feature type="region of interest" description="Disordered" evidence="1">
    <location>
        <begin position="106"/>
        <end position="206"/>
    </location>
</feature>
<feature type="compositionally biased region" description="Acidic residues" evidence="1">
    <location>
        <begin position="12"/>
        <end position="31"/>
    </location>
</feature>
<feature type="compositionally biased region" description="Acidic residues" evidence="1">
    <location>
        <begin position="125"/>
        <end position="161"/>
    </location>
</feature>
<dbReference type="PANTHER" id="PTHR47177">
    <property type="entry name" value="F18C1.6 PROTEIN"/>
    <property type="match status" value="1"/>
</dbReference>
<feature type="compositionally biased region" description="Polar residues" evidence="1">
    <location>
        <begin position="328"/>
        <end position="342"/>
    </location>
</feature>
<evidence type="ECO:0000256" key="1">
    <source>
        <dbReference type="SAM" id="MobiDB-lite"/>
    </source>
</evidence>
<comment type="caution">
    <text evidence="2">The sequence shown here is derived from an EMBL/GenBank/DDBJ whole genome shotgun (WGS) entry which is preliminary data.</text>
</comment>
<proteinExistence type="predicted"/>
<protein>
    <submittedName>
        <fullName evidence="2">Uncharacterized protein</fullName>
    </submittedName>
</protein>
<feature type="region of interest" description="Disordered" evidence="1">
    <location>
        <begin position="639"/>
        <end position="671"/>
    </location>
</feature>
<feature type="compositionally biased region" description="Acidic residues" evidence="1">
    <location>
        <begin position="378"/>
        <end position="405"/>
    </location>
</feature>
<evidence type="ECO:0000313" key="3">
    <source>
        <dbReference type="Proteomes" id="UP000195570"/>
    </source>
</evidence>
<feature type="compositionally biased region" description="Basic and acidic residues" evidence="1">
    <location>
        <begin position="1"/>
        <end position="11"/>
    </location>
</feature>
<feature type="region of interest" description="Disordered" evidence="1">
    <location>
        <begin position="376"/>
        <end position="461"/>
    </location>
</feature>
<feature type="compositionally biased region" description="Acidic residues" evidence="1">
    <location>
        <begin position="447"/>
        <end position="457"/>
    </location>
</feature>
<organism evidence="2 3">
    <name type="scientific">Trypanosoma equiperdum</name>
    <dbReference type="NCBI Taxonomy" id="5694"/>
    <lineage>
        <taxon>Eukaryota</taxon>
        <taxon>Discoba</taxon>
        <taxon>Euglenozoa</taxon>
        <taxon>Kinetoplastea</taxon>
        <taxon>Metakinetoplastina</taxon>
        <taxon>Trypanosomatida</taxon>
        <taxon>Trypanosomatidae</taxon>
        <taxon>Trypanosoma</taxon>
    </lineage>
</organism>